<comment type="caution">
    <text evidence="2">The sequence shown here is derived from an EMBL/GenBank/DDBJ whole genome shotgun (WGS) entry which is preliminary data.</text>
</comment>
<evidence type="ECO:0000256" key="1">
    <source>
        <dbReference type="SAM" id="SignalP"/>
    </source>
</evidence>
<evidence type="ECO:0000313" key="2">
    <source>
        <dbReference type="EMBL" id="KAJ7193701.1"/>
    </source>
</evidence>
<dbReference type="Proteomes" id="UP001219525">
    <property type="component" value="Unassembled WGS sequence"/>
</dbReference>
<feature type="non-terminal residue" evidence="2">
    <location>
        <position position="230"/>
    </location>
</feature>
<organism evidence="2 3">
    <name type="scientific">Mycena pura</name>
    <dbReference type="NCBI Taxonomy" id="153505"/>
    <lineage>
        <taxon>Eukaryota</taxon>
        <taxon>Fungi</taxon>
        <taxon>Dikarya</taxon>
        <taxon>Basidiomycota</taxon>
        <taxon>Agaricomycotina</taxon>
        <taxon>Agaricomycetes</taxon>
        <taxon>Agaricomycetidae</taxon>
        <taxon>Agaricales</taxon>
        <taxon>Marasmiineae</taxon>
        <taxon>Mycenaceae</taxon>
        <taxon>Mycena</taxon>
    </lineage>
</organism>
<dbReference type="EMBL" id="JARJCW010000105">
    <property type="protein sequence ID" value="KAJ7193701.1"/>
    <property type="molecule type" value="Genomic_DNA"/>
</dbReference>
<evidence type="ECO:0000313" key="3">
    <source>
        <dbReference type="Proteomes" id="UP001219525"/>
    </source>
</evidence>
<sequence>MPAIRRRRRRLLCAIILSALAYDDEELLPVYVQVADSAPNVVGCIAKSRRRRHLRGRPRISGNQITLDWLKSLRPCDCLYRFRWLSAHKLERLVEAMDIPDPFKTSSGYVFSAIEALCLLLARFKTAGDIYDLTMHYNRGATAVGDVVNELAMVIDERWKHLLDFDTAASGKNIFLQYAEAIHEAGAPLDSIRGFIECTIRAICRPSRWQRQAYNGHKKYHAIKYQAVKL</sequence>
<protein>
    <submittedName>
        <fullName evidence="2">Uncharacterized protein</fullName>
    </submittedName>
</protein>
<keyword evidence="3" id="KW-1185">Reference proteome</keyword>
<gene>
    <name evidence="2" type="ORF">GGX14DRAFT_378724</name>
</gene>
<reference evidence="2" key="1">
    <citation type="submission" date="2023-03" db="EMBL/GenBank/DDBJ databases">
        <title>Massive genome expansion in bonnet fungi (Mycena s.s.) driven by repeated elements and novel gene families across ecological guilds.</title>
        <authorList>
            <consortium name="Lawrence Berkeley National Laboratory"/>
            <person name="Harder C.B."/>
            <person name="Miyauchi S."/>
            <person name="Viragh M."/>
            <person name="Kuo A."/>
            <person name="Thoen E."/>
            <person name="Andreopoulos B."/>
            <person name="Lu D."/>
            <person name="Skrede I."/>
            <person name="Drula E."/>
            <person name="Henrissat B."/>
            <person name="Morin E."/>
            <person name="Kohler A."/>
            <person name="Barry K."/>
            <person name="LaButti K."/>
            <person name="Morin E."/>
            <person name="Salamov A."/>
            <person name="Lipzen A."/>
            <person name="Mereny Z."/>
            <person name="Hegedus B."/>
            <person name="Baldrian P."/>
            <person name="Stursova M."/>
            <person name="Weitz H."/>
            <person name="Taylor A."/>
            <person name="Grigoriev I.V."/>
            <person name="Nagy L.G."/>
            <person name="Martin F."/>
            <person name="Kauserud H."/>
        </authorList>
    </citation>
    <scope>NUCLEOTIDE SEQUENCE</scope>
    <source>
        <strain evidence="2">9144</strain>
    </source>
</reference>
<proteinExistence type="predicted"/>
<dbReference type="AlphaFoldDB" id="A0AAD6UWC8"/>
<name>A0AAD6UWC8_9AGAR</name>
<keyword evidence="1" id="KW-0732">Signal</keyword>
<feature type="signal peptide" evidence="1">
    <location>
        <begin position="1"/>
        <end position="21"/>
    </location>
</feature>
<feature type="chain" id="PRO_5042195010" evidence="1">
    <location>
        <begin position="22"/>
        <end position="230"/>
    </location>
</feature>
<accession>A0AAD6UWC8</accession>